<dbReference type="InterPro" id="IPR029058">
    <property type="entry name" value="AB_hydrolase_fold"/>
</dbReference>
<evidence type="ECO:0000256" key="2">
    <source>
        <dbReference type="ARBA" id="ARBA00022801"/>
    </source>
</evidence>
<dbReference type="AlphaFoldDB" id="A0A261VBW4"/>
<keyword evidence="2 3" id="KW-0378">Hydrolase</keyword>
<dbReference type="InterPro" id="IPR050309">
    <property type="entry name" value="Type-B_Carboxylest/Lipase"/>
</dbReference>
<gene>
    <name evidence="5" type="ORF">CAL22_17760</name>
</gene>
<comment type="caution">
    <text evidence="5">The sequence shown here is derived from an EMBL/GenBank/DDBJ whole genome shotgun (WGS) entry which is preliminary data.</text>
</comment>
<name>A0A261VBW4_9BORD</name>
<dbReference type="RefSeq" id="WP_094815548.1">
    <property type="nucleotide sequence ID" value="NZ_NEVU01000003.1"/>
</dbReference>
<dbReference type="Gene3D" id="3.40.50.1820">
    <property type="entry name" value="alpha/beta hydrolase"/>
    <property type="match status" value="1"/>
</dbReference>
<dbReference type="InterPro" id="IPR019826">
    <property type="entry name" value="Carboxylesterase_B_AS"/>
</dbReference>
<organism evidence="5 6">
    <name type="scientific">Bordetella genomosp. 12</name>
    <dbReference type="NCBI Taxonomy" id="463035"/>
    <lineage>
        <taxon>Bacteria</taxon>
        <taxon>Pseudomonadati</taxon>
        <taxon>Pseudomonadota</taxon>
        <taxon>Betaproteobacteria</taxon>
        <taxon>Burkholderiales</taxon>
        <taxon>Alcaligenaceae</taxon>
        <taxon>Bordetella</taxon>
    </lineage>
</organism>
<feature type="domain" description="Carboxylesterase type B" evidence="4">
    <location>
        <begin position="10"/>
        <end position="464"/>
    </location>
</feature>
<comment type="similarity">
    <text evidence="1 3">Belongs to the type-B carboxylesterase/lipase family.</text>
</comment>
<dbReference type="InterPro" id="IPR019819">
    <property type="entry name" value="Carboxylesterase_B_CS"/>
</dbReference>
<dbReference type="Pfam" id="PF00135">
    <property type="entry name" value="COesterase"/>
    <property type="match status" value="1"/>
</dbReference>
<proteinExistence type="inferred from homology"/>
<evidence type="ECO:0000256" key="3">
    <source>
        <dbReference type="RuleBase" id="RU361235"/>
    </source>
</evidence>
<dbReference type="PROSITE" id="PS00941">
    <property type="entry name" value="CARBOXYLESTERASE_B_2"/>
    <property type="match status" value="1"/>
</dbReference>
<dbReference type="Proteomes" id="UP000216429">
    <property type="component" value="Unassembled WGS sequence"/>
</dbReference>
<evidence type="ECO:0000313" key="5">
    <source>
        <dbReference type="EMBL" id="OZI71648.1"/>
    </source>
</evidence>
<dbReference type="EC" id="3.1.1.-" evidence="3"/>
<dbReference type="OrthoDB" id="9775851at2"/>
<sequence length="507" mass="53521">MTDFVMAASPQGLLRGQRQSGVSAFLGIPYAEPPVGALRLRSPRPCRPWSGARDALRPGPASLQTPLGNQSWLNEPPAAQSEDCLFLNVWTPSTSGRHPVLLWVHGGATRNGSGAASAIDGAALAAHGVVVVTINYRLGALGGLAHPLLADPDTGLCANWGLQDKLAALRWVRDSIAAFGGDPARVTLAGQSSGAANVALIAQHGLEAGLYRGIITQSPPLFRPPMFAEMEAASAYTEALCASLGVDVAGLRQIDGAVLQQQEQAFAVSAAFKRPATAPVRDGQLIRQWPYDAPAARVPLLAGWTATEADFWFDLTDGQGQRLSPMQAPATLAELQPRAAALIAAHYAFAQAPDVREVIDLYAQGHDTAPAIWRALYTDLVFRAPMLHMLARHARAGMPAWAYEFGFPVAGSADSSPHAADVPFVFGNTGQAHVSQKIGRPAEALAASQAMMGHWRDFIVEQSPGWSGFDPARPAVMRFGLGTEHVVPVHAASAAGLWPGYFSAAQA</sequence>
<dbReference type="EMBL" id="NEVU01000003">
    <property type="protein sequence ID" value="OZI71648.1"/>
    <property type="molecule type" value="Genomic_DNA"/>
</dbReference>
<dbReference type="PROSITE" id="PS00122">
    <property type="entry name" value="CARBOXYLESTERASE_B_1"/>
    <property type="match status" value="1"/>
</dbReference>
<dbReference type="SUPFAM" id="SSF53474">
    <property type="entry name" value="alpha/beta-Hydrolases"/>
    <property type="match status" value="1"/>
</dbReference>
<evidence type="ECO:0000256" key="1">
    <source>
        <dbReference type="ARBA" id="ARBA00005964"/>
    </source>
</evidence>
<dbReference type="GO" id="GO:0016787">
    <property type="term" value="F:hydrolase activity"/>
    <property type="evidence" value="ECO:0007669"/>
    <property type="project" value="UniProtKB-KW"/>
</dbReference>
<dbReference type="PANTHER" id="PTHR11559">
    <property type="entry name" value="CARBOXYLESTERASE"/>
    <property type="match status" value="1"/>
</dbReference>
<accession>A0A261VBW4</accession>
<evidence type="ECO:0000259" key="4">
    <source>
        <dbReference type="Pfam" id="PF00135"/>
    </source>
</evidence>
<dbReference type="InterPro" id="IPR002018">
    <property type="entry name" value="CarbesteraseB"/>
</dbReference>
<reference evidence="6" key="1">
    <citation type="submission" date="2017-05" db="EMBL/GenBank/DDBJ databases">
        <title>Complete and WGS of Bordetella genogroups.</title>
        <authorList>
            <person name="Spilker T."/>
            <person name="Lipuma J."/>
        </authorList>
    </citation>
    <scope>NUCLEOTIDE SEQUENCE [LARGE SCALE GENOMIC DNA]</scope>
    <source>
        <strain evidence="6">AU6712</strain>
    </source>
</reference>
<evidence type="ECO:0000313" key="6">
    <source>
        <dbReference type="Proteomes" id="UP000216429"/>
    </source>
</evidence>
<protein>
    <recommendedName>
        <fullName evidence="3">Carboxylic ester hydrolase</fullName>
        <ecNumber evidence="3">3.1.1.-</ecNumber>
    </recommendedName>
</protein>
<keyword evidence="6" id="KW-1185">Reference proteome</keyword>